<dbReference type="GO" id="GO:0000329">
    <property type="term" value="C:fungal-type vacuole membrane"/>
    <property type="evidence" value="ECO:0007669"/>
    <property type="project" value="InterPro"/>
</dbReference>
<dbReference type="GeneID" id="41965469"/>
<evidence type="ECO:0000256" key="1">
    <source>
        <dbReference type="SAM" id="MobiDB-lite"/>
    </source>
</evidence>
<dbReference type="OrthoDB" id="5594612at2759"/>
<feature type="region of interest" description="Disordered" evidence="1">
    <location>
        <begin position="47"/>
        <end position="66"/>
    </location>
</feature>
<protein>
    <recommendedName>
        <fullName evidence="4">IMD domain-containing protein</fullName>
    </recommendedName>
</protein>
<feature type="region of interest" description="Disordered" evidence="1">
    <location>
        <begin position="381"/>
        <end position="522"/>
    </location>
</feature>
<reference evidence="2 3" key="1">
    <citation type="journal article" date="2019" name="Mol. Biol. Evol.">
        <title>Blast fungal genomes show frequent chromosomal changes, gene gains and losses, and effector gene turnover.</title>
        <authorList>
            <person name="Gomez Luciano L.B."/>
            <person name="Jason Tsai I."/>
            <person name="Chuma I."/>
            <person name="Tosa Y."/>
            <person name="Chen Y.H."/>
            <person name="Li J.Y."/>
            <person name="Li M.Y."/>
            <person name="Jade Lu M.Y."/>
            <person name="Nakayashiki H."/>
            <person name="Li W.H."/>
        </authorList>
    </citation>
    <scope>NUCLEOTIDE SEQUENCE [LARGE SCALE GENOMIC DNA]</scope>
    <source>
        <strain evidence="2 3">NI907</strain>
    </source>
</reference>
<evidence type="ECO:0000313" key="2">
    <source>
        <dbReference type="Proteomes" id="UP000515153"/>
    </source>
</evidence>
<accession>A0A6P8AZN4</accession>
<dbReference type="KEGG" id="pgri:PgNI_10590"/>
<feature type="compositionally biased region" description="Basic and acidic residues" evidence="1">
    <location>
        <begin position="468"/>
        <end position="478"/>
    </location>
</feature>
<dbReference type="GO" id="GO:0005543">
    <property type="term" value="F:phospholipid binding"/>
    <property type="evidence" value="ECO:0007669"/>
    <property type="project" value="InterPro"/>
</dbReference>
<dbReference type="InterPro" id="IPR027267">
    <property type="entry name" value="AH/BAR_dom_sf"/>
</dbReference>
<dbReference type="InterPro" id="IPR037470">
    <property type="entry name" value="IVY1"/>
</dbReference>
<dbReference type="AlphaFoldDB" id="A0A6P8AZN4"/>
<dbReference type="Proteomes" id="UP000515153">
    <property type="component" value="Chromosome VII"/>
</dbReference>
<feature type="region of interest" description="Disordered" evidence="1">
    <location>
        <begin position="120"/>
        <end position="142"/>
    </location>
</feature>
<name>A0A6P8AZN4_PYRGI</name>
<dbReference type="PANTHER" id="PTHR38407">
    <property type="entry name" value="PROTEIN IVY1"/>
    <property type="match status" value="1"/>
</dbReference>
<dbReference type="RefSeq" id="XP_030980373.1">
    <property type="nucleotide sequence ID" value="XM_031130563.1"/>
</dbReference>
<proteinExistence type="predicted"/>
<sequence length="522" mass="55372">MATTSQHLPLRQPPTATTDDGRVLSPSQLPPVPSSPAMSYASTANPLAAYQLPPPPPPRHQSHATMTKADLEASQVAYSDLIASAKAYRQALAAIGTAASAFGSALEACARLKEARAPAISPTASGDGGTNSSGMPPSMTASFTARAPNQLSSSCTADQLLAAAGLQHLIANHHQILGETIYRSFEVPLLHELDKWRHSVEDEQARYTAAATAQGREIRRLEKEGVKMHKTPKRRDVAQFRTHLVELTAKLDGLTTLHADHSRALLRDCQDTSVGVLDAACSIARAEVDIFESLARKGWTGGGLEDLLERGTDLFASDEPITSAADLPVPTDSSRLFSILPPKSILADSASETTRPGHHRADSLLVDPDEPHYQSLARALSPTKGGAVGIRSGGGGVDSESLFNQPRGARPFSPEPIPVDPGELPMGGGSSDPGASGDQEAETIRTDSSSSPVQLEEPTPRASRMFRILHDNIGHSDNDDADDDSSVHKSPWRDERSPADSAFTRPLPPTTLSSHGSEHACD</sequence>
<evidence type="ECO:0000313" key="3">
    <source>
        <dbReference type="RefSeq" id="XP_030980373.1"/>
    </source>
</evidence>
<gene>
    <name evidence="3" type="ORF">PgNI_10590</name>
</gene>
<feature type="compositionally biased region" description="Basic and acidic residues" evidence="1">
    <location>
        <begin position="485"/>
        <end position="498"/>
    </location>
</feature>
<feature type="region of interest" description="Disordered" evidence="1">
    <location>
        <begin position="1"/>
        <end position="40"/>
    </location>
</feature>
<keyword evidence="2" id="KW-1185">Reference proteome</keyword>
<organism evidence="2 3">
    <name type="scientific">Pyricularia grisea</name>
    <name type="common">Crabgrass-specific blast fungus</name>
    <name type="synonym">Magnaporthe grisea</name>
    <dbReference type="NCBI Taxonomy" id="148305"/>
    <lineage>
        <taxon>Eukaryota</taxon>
        <taxon>Fungi</taxon>
        <taxon>Dikarya</taxon>
        <taxon>Ascomycota</taxon>
        <taxon>Pezizomycotina</taxon>
        <taxon>Sordariomycetes</taxon>
        <taxon>Sordariomycetidae</taxon>
        <taxon>Magnaporthales</taxon>
        <taxon>Pyriculariaceae</taxon>
        <taxon>Pyricularia</taxon>
    </lineage>
</organism>
<dbReference type="GO" id="GO:0042144">
    <property type="term" value="P:vacuole fusion, non-autophagic"/>
    <property type="evidence" value="ECO:0007669"/>
    <property type="project" value="InterPro"/>
</dbReference>
<dbReference type="Gene3D" id="1.20.1270.60">
    <property type="entry name" value="Arfaptin homology (AH) domain/BAR domain"/>
    <property type="match status" value="1"/>
</dbReference>
<reference evidence="3" key="2">
    <citation type="submission" date="2019-10" db="EMBL/GenBank/DDBJ databases">
        <authorList>
            <consortium name="NCBI Genome Project"/>
        </authorList>
    </citation>
    <scope>NUCLEOTIDE SEQUENCE</scope>
    <source>
        <strain evidence="3">NI907</strain>
    </source>
</reference>
<feature type="compositionally biased region" description="Polar residues" evidence="1">
    <location>
        <begin position="132"/>
        <end position="142"/>
    </location>
</feature>
<reference evidence="3" key="3">
    <citation type="submission" date="2025-08" db="UniProtKB">
        <authorList>
            <consortium name="RefSeq"/>
        </authorList>
    </citation>
    <scope>IDENTIFICATION</scope>
    <source>
        <strain evidence="3">NI907</strain>
    </source>
</reference>
<feature type="compositionally biased region" description="Gly residues" evidence="1">
    <location>
        <begin position="386"/>
        <end position="397"/>
    </location>
</feature>
<feature type="region of interest" description="Disordered" evidence="1">
    <location>
        <begin position="349"/>
        <end position="368"/>
    </location>
</feature>
<evidence type="ECO:0008006" key="4">
    <source>
        <dbReference type="Google" id="ProtNLM"/>
    </source>
</evidence>
<dbReference type="PANTHER" id="PTHR38407:SF1">
    <property type="entry name" value="PROTEIN IVY1"/>
    <property type="match status" value="1"/>
</dbReference>